<reference evidence="1 2" key="1">
    <citation type="submission" date="2017-11" db="EMBL/GenBank/DDBJ databases">
        <title>The genome of Rhizophagus clarus HR1 reveals common genetic basis of auxotrophy among arbuscular mycorrhizal fungi.</title>
        <authorList>
            <person name="Kobayashi Y."/>
        </authorList>
    </citation>
    <scope>NUCLEOTIDE SEQUENCE [LARGE SCALE GENOMIC DNA]</scope>
    <source>
        <strain evidence="1 2">HR1</strain>
    </source>
</reference>
<comment type="caution">
    <text evidence="1">The sequence shown here is derived from an EMBL/GenBank/DDBJ whole genome shotgun (WGS) entry which is preliminary data.</text>
</comment>
<gene>
    <name evidence="1" type="ORF">RclHR1_13730013</name>
</gene>
<keyword evidence="2" id="KW-1185">Reference proteome</keyword>
<dbReference type="EMBL" id="BEXD01000417">
    <property type="protein sequence ID" value="GBB87303.1"/>
    <property type="molecule type" value="Genomic_DNA"/>
</dbReference>
<protein>
    <submittedName>
        <fullName evidence="1">Uncharacterized protein</fullName>
    </submittedName>
</protein>
<accession>A0A2Z6QAX2</accession>
<evidence type="ECO:0000313" key="1">
    <source>
        <dbReference type="EMBL" id="GBB87303.1"/>
    </source>
</evidence>
<evidence type="ECO:0000313" key="2">
    <source>
        <dbReference type="Proteomes" id="UP000247702"/>
    </source>
</evidence>
<dbReference type="AlphaFoldDB" id="A0A2Z6QAX2"/>
<dbReference type="Proteomes" id="UP000247702">
    <property type="component" value="Unassembled WGS sequence"/>
</dbReference>
<sequence length="330" mass="37525">MNLNLLNLPKKCYICKECQKFTPTLDNNEICLICGHYEAQHEQFIDLQLKNFAKEHSEDSLKSNLFNNRLFELENANSTLAITKSSDVTNFLNKINVRDRLIMANNNNKTRVSSYNFHGNIRNSSFKCTITIIMMPYISNNKIISVHSFQWTDLQFYGFIKEVIFKDDRPEAIERTIVETFSKANNCGWQILRPSNAHLYELIPFENNSPRVVKKMKILVGVQLTKRCYIGPVWQNVFDRKLATTHSELLNLTNRSTIHQSTTTISRFDSAAIPRSAVPRSAVLRLNSVSAFTTTNSQSTSTTSTSTTTPISRFDSAAIPRSAVPRSAVP</sequence>
<name>A0A2Z6QAX2_9GLOM</name>
<organism evidence="1 2">
    <name type="scientific">Rhizophagus clarus</name>
    <dbReference type="NCBI Taxonomy" id="94130"/>
    <lineage>
        <taxon>Eukaryota</taxon>
        <taxon>Fungi</taxon>
        <taxon>Fungi incertae sedis</taxon>
        <taxon>Mucoromycota</taxon>
        <taxon>Glomeromycotina</taxon>
        <taxon>Glomeromycetes</taxon>
        <taxon>Glomerales</taxon>
        <taxon>Glomeraceae</taxon>
        <taxon>Rhizophagus</taxon>
    </lineage>
</organism>
<proteinExistence type="predicted"/>